<dbReference type="AlphaFoldDB" id="A0AAQ4ER71"/>
<evidence type="ECO:0000313" key="8">
    <source>
        <dbReference type="EMBL" id="KAK8777175.1"/>
    </source>
</evidence>
<keyword evidence="4" id="KW-0862">Zinc</keyword>
<dbReference type="Gene3D" id="3.10.200.10">
    <property type="entry name" value="Alpha carbonic anhydrase"/>
    <property type="match status" value="1"/>
</dbReference>
<evidence type="ECO:0000256" key="3">
    <source>
        <dbReference type="ARBA" id="ARBA00022723"/>
    </source>
</evidence>
<dbReference type="GO" id="GO:0008270">
    <property type="term" value="F:zinc ion binding"/>
    <property type="evidence" value="ECO:0007669"/>
    <property type="project" value="InterPro"/>
</dbReference>
<dbReference type="GO" id="GO:0004089">
    <property type="term" value="F:carbonate dehydratase activity"/>
    <property type="evidence" value="ECO:0007669"/>
    <property type="project" value="UniProtKB-EC"/>
</dbReference>
<sequence>GVVIKEETLPYLTGKNTVGDDKFYLKGFHFHLGNDDTRGSEHTIEGVTDPFPTELHFIHLKAGKNSLEEALDEPSSAVVLSVLFKADDATADDKADAALSAIIDKVGVTGDASKPLVMSDFIGPLETYYFYTGSITTPPCTQGIKWVVFGTHPVVKATTLKRLRDVSPNLPKDNFRPARPSTAVYKVQKFKT</sequence>
<accession>A0AAQ4ER71</accession>
<evidence type="ECO:0000313" key="9">
    <source>
        <dbReference type="Proteomes" id="UP001321473"/>
    </source>
</evidence>
<evidence type="ECO:0000256" key="1">
    <source>
        <dbReference type="ARBA" id="ARBA00010718"/>
    </source>
</evidence>
<comment type="similarity">
    <text evidence="1">Belongs to the alpha-carbonic anhydrase family.</text>
</comment>
<feature type="non-terminal residue" evidence="8">
    <location>
        <position position="1"/>
    </location>
</feature>
<keyword evidence="9" id="KW-1185">Reference proteome</keyword>
<dbReference type="Pfam" id="PF00194">
    <property type="entry name" value="Carb_anhydrase"/>
    <property type="match status" value="1"/>
</dbReference>
<dbReference type="PANTHER" id="PTHR18952:SF265">
    <property type="entry name" value="CARBONIC ANHYDRASE"/>
    <property type="match status" value="1"/>
</dbReference>
<evidence type="ECO:0000256" key="6">
    <source>
        <dbReference type="ARBA" id="ARBA00048348"/>
    </source>
</evidence>
<dbReference type="SMART" id="SM01057">
    <property type="entry name" value="Carb_anhydrase"/>
    <property type="match status" value="1"/>
</dbReference>
<dbReference type="PROSITE" id="PS51144">
    <property type="entry name" value="ALPHA_CA_2"/>
    <property type="match status" value="1"/>
</dbReference>
<organism evidence="8 9">
    <name type="scientific">Amblyomma americanum</name>
    <name type="common">Lone star tick</name>
    <dbReference type="NCBI Taxonomy" id="6943"/>
    <lineage>
        <taxon>Eukaryota</taxon>
        <taxon>Metazoa</taxon>
        <taxon>Ecdysozoa</taxon>
        <taxon>Arthropoda</taxon>
        <taxon>Chelicerata</taxon>
        <taxon>Arachnida</taxon>
        <taxon>Acari</taxon>
        <taxon>Parasitiformes</taxon>
        <taxon>Ixodida</taxon>
        <taxon>Ixodoidea</taxon>
        <taxon>Ixodidae</taxon>
        <taxon>Amblyomminae</taxon>
        <taxon>Amblyomma</taxon>
    </lineage>
</organism>
<reference evidence="8 9" key="1">
    <citation type="journal article" date="2023" name="Arcadia Sci">
        <title>De novo assembly of a long-read Amblyomma americanum tick genome.</title>
        <authorList>
            <person name="Chou S."/>
            <person name="Poskanzer K.E."/>
            <person name="Rollins M."/>
            <person name="Thuy-Boun P.S."/>
        </authorList>
    </citation>
    <scope>NUCLEOTIDE SEQUENCE [LARGE SCALE GENOMIC DNA]</scope>
    <source>
        <strain evidence="8">F_SG_1</strain>
        <tissue evidence="8">Salivary glands</tissue>
    </source>
</reference>
<dbReference type="SUPFAM" id="SSF51069">
    <property type="entry name" value="Carbonic anhydrase"/>
    <property type="match status" value="1"/>
</dbReference>
<dbReference type="InterPro" id="IPR001148">
    <property type="entry name" value="CA_dom"/>
</dbReference>
<keyword evidence="5" id="KW-0456">Lyase</keyword>
<dbReference type="Proteomes" id="UP001321473">
    <property type="component" value="Unassembled WGS sequence"/>
</dbReference>
<name>A0AAQ4ER71_AMBAM</name>
<evidence type="ECO:0000256" key="5">
    <source>
        <dbReference type="ARBA" id="ARBA00023239"/>
    </source>
</evidence>
<dbReference type="EMBL" id="JARKHS020012143">
    <property type="protein sequence ID" value="KAK8777175.1"/>
    <property type="molecule type" value="Genomic_DNA"/>
</dbReference>
<protein>
    <recommendedName>
        <fullName evidence="2">carbonic anhydrase</fullName>
        <ecNumber evidence="2">4.2.1.1</ecNumber>
    </recommendedName>
</protein>
<feature type="domain" description="Alpha-carbonic anhydrase" evidence="7">
    <location>
        <begin position="1"/>
        <end position="192"/>
    </location>
</feature>
<dbReference type="InterPro" id="IPR036398">
    <property type="entry name" value="CA_dom_sf"/>
</dbReference>
<dbReference type="EC" id="4.2.1.1" evidence="2"/>
<keyword evidence="3" id="KW-0479">Metal-binding</keyword>
<comment type="catalytic activity">
    <reaction evidence="6">
        <text>hydrogencarbonate + H(+) = CO2 + H2O</text>
        <dbReference type="Rhea" id="RHEA:10748"/>
        <dbReference type="ChEBI" id="CHEBI:15377"/>
        <dbReference type="ChEBI" id="CHEBI:15378"/>
        <dbReference type="ChEBI" id="CHEBI:16526"/>
        <dbReference type="ChEBI" id="CHEBI:17544"/>
        <dbReference type="EC" id="4.2.1.1"/>
    </reaction>
</comment>
<proteinExistence type="inferred from homology"/>
<evidence type="ECO:0000256" key="4">
    <source>
        <dbReference type="ARBA" id="ARBA00022833"/>
    </source>
</evidence>
<evidence type="ECO:0000259" key="7">
    <source>
        <dbReference type="PROSITE" id="PS51144"/>
    </source>
</evidence>
<dbReference type="PANTHER" id="PTHR18952">
    <property type="entry name" value="CARBONIC ANHYDRASE"/>
    <property type="match status" value="1"/>
</dbReference>
<dbReference type="InterPro" id="IPR023561">
    <property type="entry name" value="Carbonic_anhydrase_a-class"/>
</dbReference>
<comment type="caution">
    <text evidence="8">The sequence shown here is derived from an EMBL/GenBank/DDBJ whole genome shotgun (WGS) entry which is preliminary data.</text>
</comment>
<evidence type="ECO:0000256" key="2">
    <source>
        <dbReference type="ARBA" id="ARBA00012925"/>
    </source>
</evidence>
<gene>
    <name evidence="8" type="ORF">V5799_029480</name>
</gene>